<protein>
    <recommendedName>
        <fullName evidence="2">Macrodomain Ori protein</fullName>
    </recommendedName>
</protein>
<dbReference type="InterPro" id="IPR007335">
    <property type="entry name" value="DUF413"/>
</dbReference>
<organism evidence="3 4">
    <name type="scientific">Shewanella corallii</name>
    <dbReference type="NCBI Taxonomy" id="560080"/>
    <lineage>
        <taxon>Bacteria</taxon>
        <taxon>Pseudomonadati</taxon>
        <taxon>Pseudomonadota</taxon>
        <taxon>Gammaproteobacteria</taxon>
        <taxon>Alteromonadales</taxon>
        <taxon>Shewanellaceae</taxon>
        <taxon>Shewanella</taxon>
    </lineage>
</organism>
<dbReference type="EMBL" id="JAKIKT010000005">
    <property type="protein sequence ID" value="MCL2914726.1"/>
    <property type="molecule type" value="Genomic_DNA"/>
</dbReference>
<comment type="caution">
    <text evidence="3">The sequence shown here is derived from an EMBL/GenBank/DDBJ whole genome shotgun (WGS) entry which is preliminary data.</text>
</comment>
<keyword evidence="4" id="KW-1185">Reference proteome</keyword>
<dbReference type="RefSeq" id="WP_205407347.1">
    <property type="nucleotide sequence ID" value="NZ_JAKIKT010000005.1"/>
</dbReference>
<evidence type="ECO:0000313" key="3">
    <source>
        <dbReference type="EMBL" id="MCL2914726.1"/>
    </source>
</evidence>
<dbReference type="Pfam" id="PF04219">
    <property type="entry name" value="DUF413"/>
    <property type="match status" value="1"/>
</dbReference>
<dbReference type="Proteomes" id="UP001202831">
    <property type="component" value="Unassembled WGS sequence"/>
</dbReference>
<evidence type="ECO:0000313" key="4">
    <source>
        <dbReference type="Proteomes" id="UP001202831"/>
    </source>
</evidence>
<gene>
    <name evidence="3" type="ORF">L2725_13200</name>
</gene>
<sequence>MARTVLPPDLASMDQTLSAHAGFICQRKFYDDVHFPRGFSRCGDFTTKEAGILENHGWAMRELAEGKRLPVTVEETQFVEVLSGKRVAETLFELIWLKYCRLCNRKPFYSVSDSPRSQGLNSSNILYDPDDSHYRGLEED</sequence>
<accession>A0ABT0N8E0</accession>
<evidence type="ECO:0000256" key="2">
    <source>
        <dbReference type="ARBA" id="ARBA00093628"/>
    </source>
</evidence>
<name>A0ABT0N8E0_9GAMM</name>
<reference evidence="3 4" key="1">
    <citation type="submission" date="2022-01" db="EMBL/GenBank/DDBJ databases">
        <title>Whole genome-based taxonomy of the Shewanellaceae.</title>
        <authorList>
            <person name="Martin-Rodriguez A.J."/>
        </authorList>
    </citation>
    <scope>NUCLEOTIDE SEQUENCE [LARGE SCALE GENOMIC DNA]</scope>
    <source>
        <strain evidence="3 4">DSM 21332</strain>
    </source>
</reference>
<comment type="similarity">
    <text evidence="1">Belongs to the MaoP family.</text>
</comment>
<evidence type="ECO:0000256" key="1">
    <source>
        <dbReference type="ARBA" id="ARBA00093464"/>
    </source>
</evidence>
<proteinExistence type="inferred from homology"/>